<proteinExistence type="predicted"/>
<keyword evidence="2" id="KW-1185">Reference proteome</keyword>
<evidence type="ECO:0000313" key="2">
    <source>
        <dbReference type="Proteomes" id="UP000243723"/>
    </source>
</evidence>
<comment type="caution">
    <text evidence="1">The sequence shown here is derived from an EMBL/GenBank/DDBJ whole genome shotgun (WGS) entry which is preliminary data.</text>
</comment>
<name>A0A2P7YRB1_9PEZI</name>
<dbReference type="AlphaFoldDB" id="A0A2P7YRB1"/>
<reference evidence="1 2" key="1">
    <citation type="submission" date="2017-05" db="EMBL/GenBank/DDBJ databases">
        <title>Draft genome sequence of Elsinoe australis.</title>
        <authorList>
            <person name="Cheng Q."/>
        </authorList>
    </citation>
    <scope>NUCLEOTIDE SEQUENCE [LARGE SCALE GENOMIC DNA]</scope>
    <source>
        <strain evidence="1 2">NL1</strain>
    </source>
</reference>
<dbReference type="EMBL" id="NHZQ01000399">
    <property type="protein sequence ID" value="PSK38496.1"/>
    <property type="molecule type" value="Genomic_DNA"/>
</dbReference>
<dbReference type="Proteomes" id="UP000243723">
    <property type="component" value="Unassembled WGS sequence"/>
</dbReference>
<evidence type="ECO:0000313" key="1">
    <source>
        <dbReference type="EMBL" id="PSK38496.1"/>
    </source>
</evidence>
<protein>
    <submittedName>
        <fullName evidence="1">Uncharacterized protein</fullName>
    </submittedName>
</protein>
<accession>A0A2P7YRB1</accession>
<gene>
    <name evidence="1" type="ORF">B9Z65_6049</name>
</gene>
<sequence length="112" mass="12291">MANAVPRTGNLRGWINLVPLGTVVAGVRRALDEEAGGEGVRFRHEIGDVDVGLGGVGEYIEGETGREVRVLKMEEWTGLVRELGMDSLLVEFFGNVAKSPEVLWQRLRMGEI</sequence>
<organism evidence="1 2">
    <name type="scientific">Elsinoe australis</name>
    <dbReference type="NCBI Taxonomy" id="40998"/>
    <lineage>
        <taxon>Eukaryota</taxon>
        <taxon>Fungi</taxon>
        <taxon>Dikarya</taxon>
        <taxon>Ascomycota</taxon>
        <taxon>Pezizomycotina</taxon>
        <taxon>Dothideomycetes</taxon>
        <taxon>Dothideomycetidae</taxon>
        <taxon>Myriangiales</taxon>
        <taxon>Elsinoaceae</taxon>
        <taxon>Elsinoe</taxon>
    </lineage>
</organism>